<dbReference type="AlphaFoldDB" id="A0A3A9ASA9"/>
<protein>
    <submittedName>
        <fullName evidence="1">DUF3277 family protein</fullName>
    </submittedName>
</protein>
<name>A0A3A9ASA9_9FIRM</name>
<proteinExistence type="predicted"/>
<accession>A0A3A9ASA9</accession>
<comment type="caution">
    <text evidence="1">The sequence shown here is derived from an EMBL/GenBank/DDBJ whole genome shotgun (WGS) entry which is preliminary data.</text>
</comment>
<organism evidence="1 2">
    <name type="scientific">Parablautia intestinalis</name>
    <dbReference type="NCBI Taxonomy" id="2320100"/>
    <lineage>
        <taxon>Bacteria</taxon>
        <taxon>Bacillati</taxon>
        <taxon>Bacillota</taxon>
        <taxon>Clostridia</taxon>
        <taxon>Lachnospirales</taxon>
        <taxon>Lachnospiraceae</taxon>
        <taxon>Parablautia</taxon>
    </lineage>
</organism>
<dbReference type="RefSeq" id="WP_120470614.1">
    <property type="nucleotide sequence ID" value="NZ_RAYQ01000014.1"/>
</dbReference>
<reference evidence="1 2" key="1">
    <citation type="submission" date="2018-09" db="EMBL/GenBank/DDBJ databases">
        <title>Murine metabolic-syndrome-specific gut microbial biobank.</title>
        <authorList>
            <person name="Liu C."/>
        </authorList>
    </citation>
    <scope>NUCLEOTIDE SEQUENCE [LARGE SCALE GENOMIC DNA]</scope>
    <source>
        <strain evidence="1 2">0.1xD8-82</strain>
    </source>
</reference>
<dbReference type="NCBIfam" id="NF047581">
    <property type="entry name" value="gp105_phage_fam"/>
    <property type="match status" value="1"/>
</dbReference>
<dbReference type="Proteomes" id="UP000280696">
    <property type="component" value="Unassembled WGS sequence"/>
</dbReference>
<evidence type="ECO:0000313" key="2">
    <source>
        <dbReference type="Proteomes" id="UP000280696"/>
    </source>
</evidence>
<sequence length="139" mass="15414">MDGLFTYNPAMVKAALGTHMVTGYAEDTFITIEEISQGTTSKTGCDGETVRSVDPNTRFSVKLTLQMGSPTHKYLLNRYNRDKKDGNGSFPILINDLTGKEKFSAINAWVTKLPTNTKGKEGQNKEWTLETGQADFQIE</sequence>
<dbReference type="InterPro" id="IPR021695">
    <property type="entry name" value="Phage_KPP10_Orf10"/>
</dbReference>
<dbReference type="EMBL" id="RAYQ01000014">
    <property type="protein sequence ID" value="RKI90433.1"/>
    <property type="molecule type" value="Genomic_DNA"/>
</dbReference>
<dbReference type="Pfam" id="PF11681">
    <property type="entry name" value="Phage_Tube_PhiTE"/>
    <property type="match status" value="1"/>
</dbReference>
<gene>
    <name evidence="1" type="ORF">D7V94_13445</name>
</gene>
<evidence type="ECO:0000313" key="1">
    <source>
        <dbReference type="EMBL" id="RKI90433.1"/>
    </source>
</evidence>
<keyword evidence="2" id="KW-1185">Reference proteome</keyword>
<dbReference type="OrthoDB" id="3035680at2"/>